<sequence>VRIPGIGVDDAKPFLLISNQTLAPTLQQCLVLQKSIRHVNNKKKSRGRQWTPCKGLVQMNECVRKHVNNLRVGVWNFGVGPNNQDDENKVIARKEIVSKVKMLMEGEEGVTISGAEERFRDLAKGT</sequence>
<evidence type="ECO:0000313" key="2">
    <source>
        <dbReference type="Proteomes" id="UP000824469"/>
    </source>
</evidence>
<organism evidence="1 2">
    <name type="scientific">Taxus chinensis</name>
    <name type="common">Chinese yew</name>
    <name type="synonym">Taxus wallichiana var. chinensis</name>
    <dbReference type="NCBI Taxonomy" id="29808"/>
    <lineage>
        <taxon>Eukaryota</taxon>
        <taxon>Viridiplantae</taxon>
        <taxon>Streptophyta</taxon>
        <taxon>Embryophyta</taxon>
        <taxon>Tracheophyta</taxon>
        <taxon>Spermatophyta</taxon>
        <taxon>Pinopsida</taxon>
        <taxon>Pinidae</taxon>
        <taxon>Conifers II</taxon>
        <taxon>Cupressales</taxon>
        <taxon>Taxaceae</taxon>
        <taxon>Taxus</taxon>
    </lineage>
</organism>
<gene>
    <name evidence="1" type="ORF">KI387_027225</name>
</gene>
<keyword evidence="2" id="KW-1185">Reference proteome</keyword>
<reference evidence="1 2" key="1">
    <citation type="journal article" date="2021" name="Nat. Plants">
        <title>The Taxus genome provides insights into paclitaxel biosynthesis.</title>
        <authorList>
            <person name="Xiong X."/>
            <person name="Gou J."/>
            <person name="Liao Q."/>
            <person name="Li Y."/>
            <person name="Zhou Q."/>
            <person name="Bi G."/>
            <person name="Li C."/>
            <person name="Du R."/>
            <person name="Wang X."/>
            <person name="Sun T."/>
            <person name="Guo L."/>
            <person name="Liang H."/>
            <person name="Lu P."/>
            <person name="Wu Y."/>
            <person name="Zhang Z."/>
            <person name="Ro D.K."/>
            <person name="Shang Y."/>
            <person name="Huang S."/>
            <person name="Yan J."/>
        </authorList>
    </citation>
    <scope>NUCLEOTIDE SEQUENCE [LARGE SCALE GENOMIC DNA]</scope>
    <source>
        <strain evidence="1">Ta-2019</strain>
    </source>
</reference>
<proteinExistence type="predicted"/>
<dbReference type="AlphaFoldDB" id="A0AA38FXT7"/>
<dbReference type="EMBL" id="JAHRHJ020000006">
    <property type="protein sequence ID" value="KAH9312190.1"/>
    <property type="molecule type" value="Genomic_DNA"/>
</dbReference>
<feature type="non-terminal residue" evidence="1">
    <location>
        <position position="1"/>
    </location>
</feature>
<dbReference type="Proteomes" id="UP000824469">
    <property type="component" value="Unassembled WGS sequence"/>
</dbReference>
<evidence type="ECO:0000313" key="1">
    <source>
        <dbReference type="EMBL" id="KAH9312190.1"/>
    </source>
</evidence>
<accession>A0AA38FXT7</accession>
<protein>
    <submittedName>
        <fullName evidence="1">Uncharacterized protein</fullName>
    </submittedName>
</protein>
<comment type="caution">
    <text evidence="1">The sequence shown here is derived from an EMBL/GenBank/DDBJ whole genome shotgun (WGS) entry which is preliminary data.</text>
</comment>
<name>A0AA38FXT7_TAXCH</name>